<dbReference type="Proteomes" id="UP000015523">
    <property type="component" value="Unassembled WGS sequence"/>
</dbReference>
<gene>
    <name evidence="2" type="ORF">M529_10560</name>
</gene>
<feature type="compositionally biased region" description="Polar residues" evidence="1">
    <location>
        <begin position="21"/>
        <end position="30"/>
    </location>
</feature>
<dbReference type="RefSeq" id="WP_021317931.1">
    <property type="nucleotide sequence ID" value="NZ_AUWY01000074.1"/>
</dbReference>
<evidence type="ECO:0000313" key="3">
    <source>
        <dbReference type="Proteomes" id="UP000015523"/>
    </source>
</evidence>
<proteinExistence type="predicted"/>
<keyword evidence="3" id="KW-1185">Reference proteome</keyword>
<protein>
    <submittedName>
        <fullName evidence="2">Uncharacterized protein</fullName>
    </submittedName>
</protein>
<name>T0J2Q2_9SPHN</name>
<accession>T0J2Q2</accession>
<evidence type="ECO:0000256" key="1">
    <source>
        <dbReference type="SAM" id="MobiDB-lite"/>
    </source>
</evidence>
<evidence type="ECO:0000313" key="2">
    <source>
        <dbReference type="EMBL" id="EQB32236.1"/>
    </source>
</evidence>
<organism evidence="2 3">
    <name type="scientific">Sphingobium ummariense RL-3</name>
    <dbReference type="NCBI Taxonomy" id="1346791"/>
    <lineage>
        <taxon>Bacteria</taxon>
        <taxon>Pseudomonadati</taxon>
        <taxon>Pseudomonadota</taxon>
        <taxon>Alphaproteobacteria</taxon>
        <taxon>Sphingomonadales</taxon>
        <taxon>Sphingomonadaceae</taxon>
        <taxon>Sphingobium</taxon>
    </lineage>
</organism>
<dbReference type="AlphaFoldDB" id="T0J2Q2"/>
<feature type="region of interest" description="Disordered" evidence="1">
    <location>
        <begin position="21"/>
        <end position="41"/>
    </location>
</feature>
<dbReference type="STRING" id="1346791.M529_10560"/>
<sequence length="41" mass="4626">MLDSRDCDSFRSLMKGKLISGSVTRSSQHIARQPPASSYRR</sequence>
<reference evidence="2 3" key="1">
    <citation type="journal article" date="2013" name="Genome Announc.">
        <title>Draft Genome Sequence of Sphingobium ummariense Strain RL-3, a Hexachlorocyclohexane-Degrading Bacterium.</title>
        <authorList>
            <person name="Kohli P."/>
            <person name="Dua A."/>
            <person name="Sangwan N."/>
            <person name="Oldach P."/>
            <person name="Khurana J.P."/>
            <person name="Lal R."/>
        </authorList>
    </citation>
    <scope>NUCLEOTIDE SEQUENCE [LARGE SCALE GENOMIC DNA]</scope>
    <source>
        <strain evidence="2 3">RL-3</strain>
    </source>
</reference>
<dbReference type="EMBL" id="AUWY01000074">
    <property type="protein sequence ID" value="EQB32236.1"/>
    <property type="molecule type" value="Genomic_DNA"/>
</dbReference>
<comment type="caution">
    <text evidence="2">The sequence shown here is derived from an EMBL/GenBank/DDBJ whole genome shotgun (WGS) entry which is preliminary data.</text>
</comment>
<dbReference type="PATRIC" id="fig|1346791.3.peg.2032"/>